<evidence type="ECO:0000313" key="2">
    <source>
        <dbReference type="EMBL" id="MDR7270660.1"/>
    </source>
</evidence>
<dbReference type="EMBL" id="JAVDXU010000002">
    <property type="protein sequence ID" value="MDR7270660.1"/>
    <property type="molecule type" value="Genomic_DNA"/>
</dbReference>
<gene>
    <name evidence="2" type="ORF">J2X20_003318</name>
</gene>
<proteinExistence type="predicted"/>
<protein>
    <recommendedName>
        <fullName evidence="1">HNH nuclease domain-containing protein</fullName>
    </recommendedName>
</protein>
<sequence length="467" mass="51599">MSAAYSMPPNRAYQEILDVLPADQRWCSFDVPMEQAKAGNATRFGMTLWNFHTVKATGEFESWAFTRDRASGLLWYRVVKARDGKTTINRQSLLNALKLAAQMPDRIPMRGLLKDRKTSRCAPDHVFDIQEVLEQADGSALWLRLGEPEGGVGTQVEEAPLPEMVELAAALAERRPSALPEEAYIAVRDAAVGIYFGDAIRADEVRRLVSQGINKSTVNALFNNFRCILSGHAFKAPMQAWGLQLFVDAIIAKKGADVVPNVISSVEAYVGYAESKWGSRSAGMRAILTALKREWLQESLLLEVARTTDHASIELASTPNSGPSEVLRLGWVRGPQHAAFRRYLIQRWNGRCSVHGVACNEQLRASHIVPWSHDEAIRADVNNGLLLSVPLDCLFDQGLISFDADGVLMAAAKLAPETRALFGVRAGLRIGWDHLTDSERLGLRVNLARHRELHKDAGFLRTAPSAI</sequence>
<evidence type="ECO:0000259" key="1">
    <source>
        <dbReference type="Pfam" id="PF13391"/>
    </source>
</evidence>
<name>A0ABU1YP73_ROSSA</name>
<dbReference type="RefSeq" id="WP_310266774.1">
    <property type="nucleotide sequence ID" value="NZ_JAVDXU010000002.1"/>
</dbReference>
<feature type="domain" description="HNH nuclease" evidence="1">
    <location>
        <begin position="352"/>
        <end position="403"/>
    </location>
</feature>
<dbReference type="Proteomes" id="UP001180453">
    <property type="component" value="Unassembled WGS sequence"/>
</dbReference>
<comment type="caution">
    <text evidence="2">The sequence shown here is derived from an EMBL/GenBank/DDBJ whole genome shotgun (WGS) entry which is preliminary data.</text>
</comment>
<organism evidence="2 3">
    <name type="scientific">Roseateles saccharophilus</name>
    <name type="common">Pseudomonas saccharophila</name>
    <dbReference type="NCBI Taxonomy" id="304"/>
    <lineage>
        <taxon>Bacteria</taxon>
        <taxon>Pseudomonadati</taxon>
        <taxon>Pseudomonadota</taxon>
        <taxon>Betaproteobacteria</taxon>
        <taxon>Burkholderiales</taxon>
        <taxon>Sphaerotilaceae</taxon>
        <taxon>Roseateles</taxon>
    </lineage>
</organism>
<dbReference type="Pfam" id="PF13391">
    <property type="entry name" value="HNH_2"/>
    <property type="match status" value="1"/>
</dbReference>
<accession>A0ABU1YP73</accession>
<keyword evidence="3" id="KW-1185">Reference proteome</keyword>
<reference evidence="2 3" key="1">
    <citation type="submission" date="2023-07" db="EMBL/GenBank/DDBJ databases">
        <title>Sorghum-associated microbial communities from plants grown in Nebraska, USA.</title>
        <authorList>
            <person name="Schachtman D."/>
        </authorList>
    </citation>
    <scope>NUCLEOTIDE SEQUENCE [LARGE SCALE GENOMIC DNA]</scope>
    <source>
        <strain evidence="2 3">BE314</strain>
    </source>
</reference>
<dbReference type="InterPro" id="IPR003615">
    <property type="entry name" value="HNH_nuc"/>
</dbReference>
<evidence type="ECO:0000313" key="3">
    <source>
        <dbReference type="Proteomes" id="UP001180453"/>
    </source>
</evidence>